<protein>
    <recommendedName>
        <fullName evidence="11">ENTH domain-containing protein</fullName>
    </recommendedName>
</protein>
<dbReference type="PANTHER" id="PTHR22951">
    <property type="entry name" value="CLATHRIN ASSEMBLY PROTEIN"/>
    <property type="match status" value="1"/>
</dbReference>
<dbReference type="PANTHER" id="PTHR22951:SF19">
    <property type="entry name" value="OS08G0467300 PROTEIN"/>
    <property type="match status" value="1"/>
</dbReference>
<dbReference type="GO" id="GO:0005794">
    <property type="term" value="C:Golgi apparatus"/>
    <property type="evidence" value="ECO:0007669"/>
    <property type="project" value="UniProtKB-SubCell"/>
</dbReference>
<dbReference type="SUPFAM" id="SSF48464">
    <property type="entry name" value="ENTH/VHS domain"/>
    <property type="match status" value="1"/>
</dbReference>
<dbReference type="GO" id="GO:0032050">
    <property type="term" value="F:clathrin heavy chain binding"/>
    <property type="evidence" value="ECO:0007669"/>
    <property type="project" value="TreeGrafter"/>
</dbReference>
<dbReference type="CDD" id="cd16987">
    <property type="entry name" value="ANTH_N_AP180_plant"/>
    <property type="match status" value="1"/>
</dbReference>
<dbReference type="InterPro" id="IPR011417">
    <property type="entry name" value="ANTH_dom"/>
</dbReference>
<proteinExistence type="predicted"/>
<keyword evidence="7" id="KW-0168">Coated pit</keyword>
<evidence type="ECO:0000256" key="4">
    <source>
        <dbReference type="ARBA" id="ARBA00022583"/>
    </source>
</evidence>
<dbReference type="InterPro" id="IPR045192">
    <property type="entry name" value="AP180-like"/>
</dbReference>
<evidence type="ECO:0000313" key="12">
    <source>
        <dbReference type="EMBL" id="KAH0453098.1"/>
    </source>
</evidence>
<feature type="compositionally biased region" description="Basic and acidic residues" evidence="10">
    <location>
        <begin position="316"/>
        <end position="330"/>
    </location>
</feature>
<evidence type="ECO:0000256" key="9">
    <source>
        <dbReference type="PROSITE-ProRule" id="PRU00243"/>
    </source>
</evidence>
<evidence type="ECO:0000256" key="7">
    <source>
        <dbReference type="ARBA" id="ARBA00023176"/>
    </source>
</evidence>
<dbReference type="InterPro" id="IPR013809">
    <property type="entry name" value="ENTH"/>
</dbReference>
<comment type="caution">
    <text evidence="12">The sequence shown here is derived from an EMBL/GenBank/DDBJ whole genome shotgun (WGS) entry which is preliminary data.</text>
</comment>
<dbReference type="PROSITE" id="PS50942">
    <property type="entry name" value="ENTH"/>
    <property type="match status" value="1"/>
</dbReference>
<dbReference type="GO" id="GO:0072583">
    <property type="term" value="P:clathrin-dependent endocytosis"/>
    <property type="evidence" value="ECO:0007669"/>
    <property type="project" value="InterPro"/>
</dbReference>
<keyword evidence="6 9" id="KW-0472">Membrane</keyword>
<dbReference type="SUPFAM" id="SSF89009">
    <property type="entry name" value="GAT-like domain"/>
    <property type="match status" value="2"/>
</dbReference>
<dbReference type="GO" id="GO:0005545">
    <property type="term" value="F:1-phosphatidylinositol binding"/>
    <property type="evidence" value="ECO:0007669"/>
    <property type="project" value="InterPro"/>
</dbReference>
<evidence type="ECO:0000313" key="13">
    <source>
        <dbReference type="Proteomes" id="UP000775213"/>
    </source>
</evidence>
<dbReference type="InterPro" id="IPR014712">
    <property type="entry name" value="ANTH_dom_sf"/>
</dbReference>
<feature type="region of interest" description="Disordered" evidence="10">
    <location>
        <begin position="312"/>
        <end position="331"/>
    </location>
</feature>
<dbReference type="Proteomes" id="UP000775213">
    <property type="component" value="Unassembled WGS sequence"/>
</dbReference>
<dbReference type="GO" id="GO:0000149">
    <property type="term" value="F:SNARE binding"/>
    <property type="evidence" value="ECO:0007669"/>
    <property type="project" value="TreeGrafter"/>
</dbReference>
<dbReference type="AlphaFoldDB" id="A0AAV7GBF1"/>
<keyword evidence="8" id="KW-0968">Cytoplasmic vesicle</keyword>
<dbReference type="GO" id="GO:0048268">
    <property type="term" value="P:clathrin coat assembly"/>
    <property type="evidence" value="ECO:0007669"/>
    <property type="project" value="InterPro"/>
</dbReference>
<dbReference type="Gene3D" id="1.25.40.90">
    <property type="match status" value="1"/>
</dbReference>
<keyword evidence="5" id="KW-0333">Golgi apparatus</keyword>
<evidence type="ECO:0000256" key="2">
    <source>
        <dbReference type="ARBA" id="ARBA00004555"/>
    </source>
</evidence>
<organism evidence="12 13">
    <name type="scientific">Dendrobium chrysotoxum</name>
    <name type="common">Orchid</name>
    <dbReference type="NCBI Taxonomy" id="161865"/>
    <lineage>
        <taxon>Eukaryota</taxon>
        <taxon>Viridiplantae</taxon>
        <taxon>Streptophyta</taxon>
        <taxon>Embryophyta</taxon>
        <taxon>Tracheophyta</taxon>
        <taxon>Spermatophyta</taxon>
        <taxon>Magnoliopsida</taxon>
        <taxon>Liliopsida</taxon>
        <taxon>Asparagales</taxon>
        <taxon>Orchidaceae</taxon>
        <taxon>Epidendroideae</taxon>
        <taxon>Malaxideae</taxon>
        <taxon>Dendrobiinae</taxon>
        <taxon>Dendrobium</taxon>
    </lineage>
</organism>
<comment type="caution">
    <text evidence="9">Lacks conserved residue(s) required for the propagation of feature annotation.</text>
</comment>
<evidence type="ECO:0000256" key="6">
    <source>
        <dbReference type="ARBA" id="ARBA00023136"/>
    </source>
</evidence>
<feature type="domain" description="ENTH" evidence="11">
    <location>
        <begin position="13"/>
        <end position="144"/>
    </location>
</feature>
<keyword evidence="9" id="KW-0812">Transmembrane</keyword>
<evidence type="ECO:0000256" key="5">
    <source>
        <dbReference type="ARBA" id="ARBA00023034"/>
    </source>
</evidence>
<gene>
    <name evidence="12" type="ORF">IEQ34_017422</name>
</gene>
<dbReference type="GO" id="GO:0030136">
    <property type="term" value="C:clathrin-coated vesicle"/>
    <property type="evidence" value="ECO:0007669"/>
    <property type="project" value="UniProtKB-SubCell"/>
</dbReference>
<dbReference type="GO" id="GO:0005546">
    <property type="term" value="F:phosphatidylinositol-4,5-bisphosphate binding"/>
    <property type="evidence" value="ECO:0007669"/>
    <property type="project" value="TreeGrafter"/>
</dbReference>
<dbReference type="InterPro" id="IPR048050">
    <property type="entry name" value="ANTH_N_plant"/>
</dbReference>
<accession>A0AAV7GBF1</accession>
<reference evidence="12 13" key="1">
    <citation type="journal article" date="2021" name="Hortic Res">
        <title>Chromosome-scale assembly of the Dendrobium chrysotoxum genome enhances the understanding of orchid evolution.</title>
        <authorList>
            <person name="Zhang Y."/>
            <person name="Zhang G.Q."/>
            <person name="Zhang D."/>
            <person name="Liu X.D."/>
            <person name="Xu X.Y."/>
            <person name="Sun W.H."/>
            <person name="Yu X."/>
            <person name="Zhu X."/>
            <person name="Wang Z.W."/>
            <person name="Zhao X."/>
            <person name="Zhong W.Y."/>
            <person name="Chen H."/>
            <person name="Yin W.L."/>
            <person name="Huang T."/>
            <person name="Niu S.C."/>
            <person name="Liu Z.J."/>
        </authorList>
    </citation>
    <scope>NUCLEOTIDE SEQUENCE [LARGE SCALE GENOMIC DNA]</scope>
    <source>
        <strain evidence="12">Lindl</strain>
    </source>
</reference>
<dbReference type="Pfam" id="PF07651">
    <property type="entry name" value="ANTH"/>
    <property type="match status" value="2"/>
</dbReference>
<feature type="transmembrane region" description="Helical" evidence="9">
    <location>
        <begin position="72"/>
        <end position="92"/>
    </location>
</feature>
<evidence type="ECO:0000256" key="8">
    <source>
        <dbReference type="ARBA" id="ARBA00023329"/>
    </source>
</evidence>
<sequence length="402" mass="44327">MKDKRSLYLSHVAGGGHRAEMEAAVIHATNHDERSVDYKNAARVFAWARTSPACLAPLLRALTRRATRTRSWAVALKTLLITHGVLLCSAAAPRVGRLPFDFSDFRDHSACPSVASYGFSAFVRAYFQFLDYRSVLSSSSSQFDNLDNSSSFSVYSIEGDLEMLAKMQDLLELLMQIRPYADGMEVGLILEAMNCVIIEIFEVYSSICRGIASFLVDVLGSNVSSSSASHTVTASSKAKMAVPAEERKRLGMAGMRVIRRAAEQSEQLSSYFSLCRSLGVLNAAEIPAVESIPEEDIRDLEALVRGGIPGIAENRNYGKEEEERRSRKPSETVVTEEWEVFEDDTAPAATPSVNSIENPFFSLEDEVKPAFLRLPWAPPTYHQTAPPFAGGNLIELISRNIN</sequence>
<dbReference type="Gene3D" id="1.20.58.150">
    <property type="entry name" value="ANTH domain"/>
    <property type="match status" value="1"/>
</dbReference>
<name>A0AAV7GBF1_DENCH</name>
<dbReference type="GO" id="GO:0006900">
    <property type="term" value="P:vesicle budding from membrane"/>
    <property type="evidence" value="ECO:0007669"/>
    <property type="project" value="TreeGrafter"/>
</dbReference>
<dbReference type="GO" id="GO:0005905">
    <property type="term" value="C:clathrin-coated pit"/>
    <property type="evidence" value="ECO:0007669"/>
    <property type="project" value="UniProtKB-SubCell"/>
</dbReference>
<evidence type="ECO:0000256" key="3">
    <source>
        <dbReference type="ARBA" id="ARBA00004600"/>
    </source>
</evidence>
<evidence type="ECO:0000256" key="10">
    <source>
        <dbReference type="SAM" id="MobiDB-lite"/>
    </source>
</evidence>
<comment type="subcellular location">
    <subcellularLocation>
        <location evidence="1">Cytoplasmic vesicle</location>
        <location evidence="1">Clathrin-coated vesicle</location>
    </subcellularLocation>
    <subcellularLocation>
        <location evidence="2">Golgi apparatus</location>
    </subcellularLocation>
    <subcellularLocation>
        <location evidence="3">Membrane</location>
        <location evidence="3">Clathrin-coated pit</location>
    </subcellularLocation>
</comment>
<dbReference type="InterPro" id="IPR008942">
    <property type="entry name" value="ENTH_VHS"/>
</dbReference>
<evidence type="ECO:0000259" key="11">
    <source>
        <dbReference type="PROSITE" id="PS50942"/>
    </source>
</evidence>
<keyword evidence="9" id="KW-1133">Transmembrane helix</keyword>
<dbReference type="EMBL" id="JAGFBR010000016">
    <property type="protein sequence ID" value="KAH0453098.1"/>
    <property type="molecule type" value="Genomic_DNA"/>
</dbReference>
<keyword evidence="4" id="KW-0254">Endocytosis</keyword>
<evidence type="ECO:0000256" key="1">
    <source>
        <dbReference type="ARBA" id="ARBA00004132"/>
    </source>
</evidence>
<keyword evidence="13" id="KW-1185">Reference proteome</keyword>